<sequence>MKKFTGGKALAVVAVAGGAVLASIAPVMADVSAQSPSAGAIRVESPAKWKAWGAAIEVQLTYACPAGHQGHLNVTVNQAVLGGVAVGNTYKEITCTGGFETTAVNVTANERAFRWGSAFAKSELRTYQNGNAARDEREIQIVP</sequence>
<keyword evidence="3" id="KW-1185">Reference proteome</keyword>
<evidence type="ECO:0000256" key="1">
    <source>
        <dbReference type="SAM" id="SignalP"/>
    </source>
</evidence>
<evidence type="ECO:0000313" key="2">
    <source>
        <dbReference type="EMBL" id="SEQ12118.1"/>
    </source>
</evidence>
<protein>
    <submittedName>
        <fullName evidence="2">Uncharacterized protein</fullName>
    </submittedName>
</protein>
<dbReference type="EMBL" id="FOFR01000002">
    <property type="protein sequence ID" value="SEQ12118.1"/>
    <property type="molecule type" value="Genomic_DNA"/>
</dbReference>
<dbReference type="STRING" id="402600.SAMN05216188_102133"/>
<dbReference type="AlphaFoldDB" id="A0A1H9DH95"/>
<reference evidence="3" key="1">
    <citation type="submission" date="2016-10" db="EMBL/GenBank/DDBJ databases">
        <authorList>
            <person name="Varghese N."/>
            <person name="Submissions S."/>
        </authorList>
    </citation>
    <scope>NUCLEOTIDE SEQUENCE [LARGE SCALE GENOMIC DNA]</scope>
    <source>
        <strain evidence="3">CGMCC 4.3525</strain>
    </source>
</reference>
<evidence type="ECO:0000313" key="3">
    <source>
        <dbReference type="Proteomes" id="UP000199352"/>
    </source>
</evidence>
<organism evidence="2 3">
    <name type="scientific">Lentzea xinjiangensis</name>
    <dbReference type="NCBI Taxonomy" id="402600"/>
    <lineage>
        <taxon>Bacteria</taxon>
        <taxon>Bacillati</taxon>
        <taxon>Actinomycetota</taxon>
        <taxon>Actinomycetes</taxon>
        <taxon>Pseudonocardiales</taxon>
        <taxon>Pseudonocardiaceae</taxon>
        <taxon>Lentzea</taxon>
    </lineage>
</organism>
<dbReference type="Proteomes" id="UP000199352">
    <property type="component" value="Unassembled WGS sequence"/>
</dbReference>
<feature type="signal peptide" evidence="1">
    <location>
        <begin position="1"/>
        <end position="29"/>
    </location>
</feature>
<feature type="chain" id="PRO_5038973062" evidence="1">
    <location>
        <begin position="30"/>
        <end position="143"/>
    </location>
</feature>
<keyword evidence="1" id="KW-0732">Signal</keyword>
<name>A0A1H9DH95_9PSEU</name>
<proteinExistence type="predicted"/>
<dbReference type="RefSeq" id="WP_089949603.1">
    <property type="nucleotide sequence ID" value="NZ_FOFR01000002.1"/>
</dbReference>
<dbReference type="OrthoDB" id="3694428at2"/>
<gene>
    <name evidence="2" type="ORF">SAMN05216188_102133</name>
</gene>
<accession>A0A1H9DH95</accession>